<organism evidence="9 10">
    <name type="scientific">Vanilla planifolia</name>
    <name type="common">Vanilla</name>
    <dbReference type="NCBI Taxonomy" id="51239"/>
    <lineage>
        <taxon>Eukaryota</taxon>
        <taxon>Viridiplantae</taxon>
        <taxon>Streptophyta</taxon>
        <taxon>Embryophyta</taxon>
        <taxon>Tracheophyta</taxon>
        <taxon>Spermatophyta</taxon>
        <taxon>Magnoliopsida</taxon>
        <taxon>Liliopsida</taxon>
        <taxon>Asparagales</taxon>
        <taxon>Orchidaceae</taxon>
        <taxon>Vanilloideae</taxon>
        <taxon>Vanilleae</taxon>
        <taxon>Vanilla</taxon>
    </lineage>
</organism>
<dbReference type="GO" id="GO:0008270">
    <property type="term" value="F:zinc ion binding"/>
    <property type="evidence" value="ECO:0007669"/>
    <property type="project" value="UniProtKB-KW"/>
</dbReference>
<comment type="subcellular location">
    <subcellularLocation>
        <location evidence="1">Nucleus</location>
    </subcellularLocation>
</comment>
<evidence type="ECO:0000313" key="10">
    <source>
        <dbReference type="Proteomes" id="UP000639772"/>
    </source>
</evidence>
<dbReference type="Gene3D" id="3.30.160.60">
    <property type="entry name" value="Classic Zinc Finger"/>
    <property type="match status" value="1"/>
</dbReference>
<dbReference type="GO" id="GO:0009788">
    <property type="term" value="P:negative regulation of abscisic acid-activated signaling pathway"/>
    <property type="evidence" value="ECO:0007669"/>
    <property type="project" value="InterPro"/>
</dbReference>
<protein>
    <recommendedName>
        <fullName evidence="8">C2H2-type domain-containing protein</fullName>
    </recommendedName>
</protein>
<reference evidence="9 10" key="1">
    <citation type="journal article" date="2020" name="Nat. Food">
        <title>A phased Vanilla planifolia genome enables genetic improvement of flavour and production.</title>
        <authorList>
            <person name="Hasing T."/>
            <person name="Tang H."/>
            <person name="Brym M."/>
            <person name="Khazi F."/>
            <person name="Huang T."/>
            <person name="Chambers A.H."/>
        </authorList>
    </citation>
    <scope>NUCLEOTIDE SEQUENCE [LARGE SCALE GENOMIC DNA]</scope>
    <source>
        <tissue evidence="9">Leaf</tissue>
    </source>
</reference>
<evidence type="ECO:0000259" key="8">
    <source>
        <dbReference type="PROSITE" id="PS50157"/>
    </source>
</evidence>
<gene>
    <name evidence="9" type="ORF">HPP92_016906</name>
</gene>
<dbReference type="InterPro" id="IPR013087">
    <property type="entry name" value="Znf_C2H2_type"/>
</dbReference>
<dbReference type="InterPro" id="IPR044246">
    <property type="entry name" value="ZFP3-like"/>
</dbReference>
<feature type="region of interest" description="Disordered" evidence="7">
    <location>
        <begin position="85"/>
        <end position="104"/>
    </location>
</feature>
<dbReference type="InterPro" id="IPR036236">
    <property type="entry name" value="Znf_C2H2_sf"/>
</dbReference>
<dbReference type="EMBL" id="JADCNM010000008">
    <property type="protein sequence ID" value="KAG0472360.1"/>
    <property type="molecule type" value="Genomic_DNA"/>
</dbReference>
<keyword evidence="2" id="KW-0479">Metal-binding</keyword>
<dbReference type="AlphaFoldDB" id="A0A835UTT8"/>
<evidence type="ECO:0000256" key="7">
    <source>
        <dbReference type="SAM" id="MobiDB-lite"/>
    </source>
</evidence>
<dbReference type="Proteomes" id="UP000639772">
    <property type="component" value="Unassembled WGS sequence"/>
</dbReference>
<keyword evidence="5" id="KW-0539">Nucleus</keyword>
<proteinExistence type="predicted"/>
<evidence type="ECO:0000256" key="6">
    <source>
        <dbReference type="PROSITE-ProRule" id="PRU00042"/>
    </source>
</evidence>
<dbReference type="PANTHER" id="PTHR47287">
    <property type="entry name" value="C2H2 AND C2HC ZINC FINGERS SUPERFAMILY PROTEIN"/>
    <property type="match status" value="1"/>
</dbReference>
<comment type="caution">
    <text evidence="9">The sequence shown here is derived from an EMBL/GenBank/DDBJ whole genome shotgun (WGS) entry which is preliminary data.</text>
</comment>
<dbReference type="PROSITE" id="PS50157">
    <property type="entry name" value="ZINC_FINGER_C2H2_2"/>
    <property type="match status" value="1"/>
</dbReference>
<dbReference type="PROSITE" id="PS00028">
    <property type="entry name" value="ZINC_FINGER_C2H2_1"/>
    <property type="match status" value="1"/>
</dbReference>
<dbReference type="SUPFAM" id="SSF57667">
    <property type="entry name" value="beta-beta-alpha zinc fingers"/>
    <property type="match status" value="1"/>
</dbReference>
<feature type="region of interest" description="Disordered" evidence="7">
    <location>
        <begin position="1"/>
        <end position="64"/>
    </location>
</feature>
<keyword evidence="3 6" id="KW-0863">Zinc-finger</keyword>
<dbReference type="OrthoDB" id="1933825at2759"/>
<feature type="compositionally biased region" description="Basic residues" evidence="7">
    <location>
        <begin position="89"/>
        <end position="102"/>
    </location>
</feature>
<sequence>MEEESQGVSEEISISDKSSLFVVEEKEEKTPTTVVELDLIASLSADTPNPPPPPQASSPKETAEQRRIFSCNYCRRKFYTSQALGGHQNAHKRERSLAKRGRSSATAVAERFHPPLPPDFAGLPLRPLGIQTHSMINKPHFGSSSTAATAMDARRGWGRQPSSVILAHQPAVGRMVAEEYPGGVLVPTRFPVLKFEDPPPPPPSVAGVGGSYYFRWQSSGVYFNDPKEDSHTLDLSLKL</sequence>
<evidence type="ECO:0000256" key="3">
    <source>
        <dbReference type="ARBA" id="ARBA00022771"/>
    </source>
</evidence>
<evidence type="ECO:0000256" key="5">
    <source>
        <dbReference type="ARBA" id="ARBA00023242"/>
    </source>
</evidence>
<evidence type="ECO:0000313" key="9">
    <source>
        <dbReference type="EMBL" id="KAG0472360.1"/>
    </source>
</evidence>
<dbReference type="PANTHER" id="PTHR47287:SF15">
    <property type="entry name" value="ZINC FINGER PROTEIN 3-LIKE"/>
    <property type="match status" value="1"/>
</dbReference>
<evidence type="ECO:0000256" key="4">
    <source>
        <dbReference type="ARBA" id="ARBA00022833"/>
    </source>
</evidence>
<evidence type="ECO:0000256" key="1">
    <source>
        <dbReference type="ARBA" id="ARBA00004123"/>
    </source>
</evidence>
<name>A0A835UTT8_VANPL</name>
<accession>A0A835UTT8</accession>
<feature type="domain" description="C2H2-type" evidence="8">
    <location>
        <begin position="69"/>
        <end position="96"/>
    </location>
</feature>
<dbReference type="GO" id="GO:0005634">
    <property type="term" value="C:nucleus"/>
    <property type="evidence" value="ECO:0007669"/>
    <property type="project" value="UniProtKB-SubCell"/>
</dbReference>
<evidence type="ECO:0000256" key="2">
    <source>
        <dbReference type="ARBA" id="ARBA00022723"/>
    </source>
</evidence>
<keyword evidence="4" id="KW-0862">Zinc</keyword>